<dbReference type="EMBL" id="ML996168">
    <property type="protein sequence ID" value="KAF2733005.1"/>
    <property type="molecule type" value="Genomic_DNA"/>
</dbReference>
<name>A0A9P4V273_9PLEO</name>
<dbReference type="Gene3D" id="3.40.50.150">
    <property type="entry name" value="Vaccinia Virus protein VP39"/>
    <property type="match status" value="1"/>
</dbReference>
<comment type="caution">
    <text evidence="1">The sequence shown here is derived from an EMBL/GenBank/DDBJ whole genome shotgun (WGS) entry which is preliminary data.</text>
</comment>
<dbReference type="SUPFAM" id="SSF53335">
    <property type="entry name" value="S-adenosyl-L-methionine-dependent methyltransferases"/>
    <property type="match status" value="1"/>
</dbReference>
<dbReference type="Pfam" id="PF13489">
    <property type="entry name" value="Methyltransf_23"/>
    <property type="match status" value="1"/>
</dbReference>
<organism evidence="1 2">
    <name type="scientific">Polyplosphaeria fusca</name>
    <dbReference type="NCBI Taxonomy" id="682080"/>
    <lineage>
        <taxon>Eukaryota</taxon>
        <taxon>Fungi</taxon>
        <taxon>Dikarya</taxon>
        <taxon>Ascomycota</taxon>
        <taxon>Pezizomycotina</taxon>
        <taxon>Dothideomycetes</taxon>
        <taxon>Pleosporomycetidae</taxon>
        <taxon>Pleosporales</taxon>
        <taxon>Tetraplosphaeriaceae</taxon>
        <taxon>Polyplosphaeria</taxon>
    </lineage>
</organism>
<dbReference type="CDD" id="cd02440">
    <property type="entry name" value="AdoMet_MTases"/>
    <property type="match status" value="1"/>
</dbReference>
<dbReference type="AlphaFoldDB" id="A0A9P4V273"/>
<dbReference type="Proteomes" id="UP000799444">
    <property type="component" value="Unassembled WGS sequence"/>
</dbReference>
<gene>
    <name evidence="1" type="ORF">EJ04DRAFT_565506</name>
</gene>
<dbReference type="PANTHER" id="PTHR43591:SF24">
    <property type="entry name" value="2-METHOXY-6-POLYPRENYL-1,4-BENZOQUINOL METHYLASE, MITOCHONDRIAL"/>
    <property type="match status" value="1"/>
</dbReference>
<evidence type="ECO:0000313" key="2">
    <source>
        <dbReference type="Proteomes" id="UP000799444"/>
    </source>
</evidence>
<dbReference type="OrthoDB" id="506498at2759"/>
<dbReference type="GO" id="GO:0032259">
    <property type="term" value="P:methylation"/>
    <property type="evidence" value="ECO:0007669"/>
    <property type="project" value="UniProtKB-KW"/>
</dbReference>
<dbReference type="GO" id="GO:0008168">
    <property type="term" value="F:methyltransferase activity"/>
    <property type="evidence" value="ECO:0007669"/>
    <property type="project" value="UniProtKB-KW"/>
</dbReference>
<keyword evidence="1" id="KW-0808">Transferase</keyword>
<proteinExistence type="predicted"/>
<keyword evidence="2" id="KW-1185">Reference proteome</keyword>
<dbReference type="PANTHER" id="PTHR43591">
    <property type="entry name" value="METHYLTRANSFERASE"/>
    <property type="match status" value="1"/>
</dbReference>
<evidence type="ECO:0000313" key="1">
    <source>
        <dbReference type="EMBL" id="KAF2733005.1"/>
    </source>
</evidence>
<protein>
    <submittedName>
        <fullName evidence="1">S-adenosyl-L-methionine-dependent methyltransferase</fullName>
    </submittedName>
</protein>
<sequence>MAYMREDLRRVNIHERDFQKYSVDNRIYCVPPEEDRLTAQHELLERLCGDRLWYPRIENPRKILDCGYGRGDWAVAVAEEYTDCEVTGIDIYPILITDQPENLILYGYNLNDRLNDPEVFQRNAYDLIHSRFVGPGIKKNRWASYVRDMKPLLRPNGWLQMVEYYPNIQSDSGRLSPQSALTRWFQAYARAMEDYSDRNPRVGQRLQQYMLDAGLRDVGGTAINLPIGAWHQDPIKASIGSESVEMIGDLLDSLAIWPLTERLGWTAAQVDALTTAARRELEDVSLKLYIPIYFAWGRRSSRA</sequence>
<keyword evidence="1" id="KW-0489">Methyltransferase</keyword>
<reference evidence="1" key="1">
    <citation type="journal article" date="2020" name="Stud. Mycol.">
        <title>101 Dothideomycetes genomes: a test case for predicting lifestyles and emergence of pathogens.</title>
        <authorList>
            <person name="Haridas S."/>
            <person name="Albert R."/>
            <person name="Binder M."/>
            <person name="Bloem J."/>
            <person name="Labutti K."/>
            <person name="Salamov A."/>
            <person name="Andreopoulos B."/>
            <person name="Baker S."/>
            <person name="Barry K."/>
            <person name="Bills G."/>
            <person name="Bluhm B."/>
            <person name="Cannon C."/>
            <person name="Castanera R."/>
            <person name="Culley D."/>
            <person name="Daum C."/>
            <person name="Ezra D."/>
            <person name="Gonzalez J."/>
            <person name="Henrissat B."/>
            <person name="Kuo A."/>
            <person name="Liang C."/>
            <person name="Lipzen A."/>
            <person name="Lutzoni F."/>
            <person name="Magnuson J."/>
            <person name="Mondo S."/>
            <person name="Nolan M."/>
            <person name="Ohm R."/>
            <person name="Pangilinan J."/>
            <person name="Park H.-J."/>
            <person name="Ramirez L."/>
            <person name="Alfaro M."/>
            <person name="Sun H."/>
            <person name="Tritt A."/>
            <person name="Yoshinaga Y."/>
            <person name="Zwiers L.-H."/>
            <person name="Turgeon B."/>
            <person name="Goodwin S."/>
            <person name="Spatafora J."/>
            <person name="Crous P."/>
            <person name="Grigoriev I."/>
        </authorList>
    </citation>
    <scope>NUCLEOTIDE SEQUENCE</scope>
    <source>
        <strain evidence="1">CBS 125425</strain>
    </source>
</reference>
<dbReference type="InterPro" id="IPR029063">
    <property type="entry name" value="SAM-dependent_MTases_sf"/>
</dbReference>
<accession>A0A9P4V273</accession>